<protein>
    <submittedName>
        <fullName evidence="9">Unannotated protein</fullName>
    </submittedName>
</protein>
<dbReference type="Gene3D" id="1.20.1720.10">
    <property type="entry name" value="Multidrug resistance protein D"/>
    <property type="match status" value="1"/>
</dbReference>
<feature type="transmembrane region" description="Helical" evidence="7">
    <location>
        <begin position="392"/>
        <end position="411"/>
    </location>
</feature>
<feature type="transmembrane region" description="Helical" evidence="7">
    <location>
        <begin position="345"/>
        <end position="372"/>
    </location>
</feature>
<evidence type="ECO:0000259" key="8">
    <source>
        <dbReference type="PROSITE" id="PS50850"/>
    </source>
</evidence>
<organism evidence="9">
    <name type="scientific">freshwater metagenome</name>
    <dbReference type="NCBI Taxonomy" id="449393"/>
    <lineage>
        <taxon>unclassified sequences</taxon>
        <taxon>metagenomes</taxon>
        <taxon>ecological metagenomes</taxon>
    </lineage>
</organism>
<feature type="transmembrane region" description="Helical" evidence="7">
    <location>
        <begin position="257"/>
        <end position="280"/>
    </location>
</feature>
<feature type="domain" description="Major facilitator superfamily (MFS) profile" evidence="8">
    <location>
        <begin position="1"/>
        <end position="440"/>
    </location>
</feature>
<dbReference type="GO" id="GO:0016020">
    <property type="term" value="C:membrane"/>
    <property type="evidence" value="ECO:0007669"/>
    <property type="project" value="UniProtKB-SubCell"/>
</dbReference>
<keyword evidence="4 7" id="KW-1133">Transmembrane helix</keyword>
<evidence type="ECO:0000256" key="4">
    <source>
        <dbReference type="ARBA" id="ARBA00022989"/>
    </source>
</evidence>
<dbReference type="EMBL" id="CAFBLQ010000052">
    <property type="protein sequence ID" value="CAB4869031.1"/>
    <property type="molecule type" value="Genomic_DNA"/>
</dbReference>
<feature type="transmembrane region" description="Helical" evidence="7">
    <location>
        <begin position="126"/>
        <end position="150"/>
    </location>
</feature>
<reference evidence="9" key="1">
    <citation type="submission" date="2020-05" db="EMBL/GenBank/DDBJ databases">
        <authorList>
            <person name="Chiriac C."/>
            <person name="Salcher M."/>
            <person name="Ghai R."/>
            <person name="Kavagutti S V."/>
        </authorList>
    </citation>
    <scope>NUCLEOTIDE SEQUENCE</scope>
</reference>
<keyword evidence="5 7" id="KW-0472">Membrane</keyword>
<gene>
    <name evidence="9" type="ORF">UFOPK3423_00636</name>
</gene>
<evidence type="ECO:0000256" key="5">
    <source>
        <dbReference type="ARBA" id="ARBA00023136"/>
    </source>
</evidence>
<dbReference type="PANTHER" id="PTHR42718:SF9">
    <property type="entry name" value="MAJOR FACILITATOR SUPERFAMILY MULTIDRUG TRANSPORTER MFSC"/>
    <property type="match status" value="1"/>
</dbReference>
<feature type="transmembrane region" description="Helical" evidence="7">
    <location>
        <begin position="67"/>
        <end position="88"/>
    </location>
</feature>
<sequence>MLAVSSTTFTLAVLSTSVVNIALPSIRRDLGGGVAGLQWVSNGYTLMLASLLLTMGALCDQRGARRVMLAGLGLFFAGAVAAAAAPSLQVLVCAQLLKGAGGAALIPASLALLSHGYRNQREQAHAVAFVSGLSAIAVAAGPVIAGFVIGAVSWRVIFAIDIIGVLAIAYPVLRHLPETPLGSARHLDLPGQVCAIVCLAALTFGCIRGGQAGWGSVQTVGPLALAAVSGLLFLAVERRGDAPMLPPILLKIRAFNVASACAGLVNFAFYGEVFVLSLYFQEIRGLSPLDTGWVFIALPTSAGISSILAGRLAGRSGARLPGVLGCAIGAGAMLILATIDAQTPYPVIIGGLILMGLGPGLAVPALTAGLVIGVPRPQAGVASATFTASRQVGGLLGVAVLGTLVASGDFIGRMQVTMLLACGALALASVLALLLVSGRKSSGQHQTGASASAAGAGQPGS</sequence>
<feature type="transmembrane region" description="Helical" evidence="7">
    <location>
        <begin position="320"/>
        <end position="339"/>
    </location>
</feature>
<keyword evidence="3 7" id="KW-0812">Transmembrane</keyword>
<dbReference type="AlphaFoldDB" id="A0A6J7DFC9"/>
<feature type="transmembrane region" description="Helical" evidence="7">
    <location>
        <begin position="94"/>
        <end position="114"/>
    </location>
</feature>
<keyword evidence="2" id="KW-0813">Transport</keyword>
<name>A0A6J7DFC9_9ZZZZ</name>
<accession>A0A6J7DFC9</accession>
<dbReference type="PANTHER" id="PTHR42718">
    <property type="entry name" value="MAJOR FACILITATOR SUPERFAMILY MULTIDRUG TRANSPORTER MFSC"/>
    <property type="match status" value="1"/>
</dbReference>
<feature type="transmembrane region" description="Helical" evidence="7">
    <location>
        <begin position="217"/>
        <end position="236"/>
    </location>
</feature>
<feature type="transmembrane region" description="Helical" evidence="7">
    <location>
        <begin position="417"/>
        <end position="436"/>
    </location>
</feature>
<dbReference type="PROSITE" id="PS50850">
    <property type="entry name" value="MFS"/>
    <property type="match status" value="1"/>
</dbReference>
<feature type="transmembrane region" description="Helical" evidence="7">
    <location>
        <begin position="193"/>
        <end position="211"/>
    </location>
</feature>
<dbReference type="InterPro" id="IPR020846">
    <property type="entry name" value="MFS_dom"/>
</dbReference>
<dbReference type="InterPro" id="IPR036259">
    <property type="entry name" value="MFS_trans_sf"/>
</dbReference>
<dbReference type="Gene3D" id="1.20.1250.20">
    <property type="entry name" value="MFS general substrate transporter like domains"/>
    <property type="match status" value="1"/>
</dbReference>
<dbReference type="InterPro" id="IPR011701">
    <property type="entry name" value="MFS"/>
</dbReference>
<evidence type="ECO:0000256" key="6">
    <source>
        <dbReference type="SAM" id="MobiDB-lite"/>
    </source>
</evidence>
<dbReference type="CDD" id="cd17321">
    <property type="entry name" value="MFS_MMR_MDR_like"/>
    <property type="match status" value="1"/>
</dbReference>
<dbReference type="GO" id="GO:0022857">
    <property type="term" value="F:transmembrane transporter activity"/>
    <property type="evidence" value="ECO:0007669"/>
    <property type="project" value="InterPro"/>
</dbReference>
<feature type="transmembrane region" description="Helical" evidence="7">
    <location>
        <begin position="156"/>
        <end position="173"/>
    </location>
</feature>
<proteinExistence type="predicted"/>
<feature type="transmembrane region" description="Helical" evidence="7">
    <location>
        <begin position="292"/>
        <end position="313"/>
    </location>
</feature>
<evidence type="ECO:0000313" key="9">
    <source>
        <dbReference type="EMBL" id="CAB4869031.1"/>
    </source>
</evidence>
<feature type="transmembrane region" description="Helical" evidence="7">
    <location>
        <begin position="36"/>
        <end position="55"/>
    </location>
</feature>
<comment type="subcellular location">
    <subcellularLocation>
        <location evidence="1">Membrane</location>
        <topology evidence="1">Multi-pass membrane protein</topology>
    </subcellularLocation>
</comment>
<evidence type="ECO:0000256" key="1">
    <source>
        <dbReference type="ARBA" id="ARBA00004141"/>
    </source>
</evidence>
<feature type="region of interest" description="Disordered" evidence="6">
    <location>
        <begin position="442"/>
        <end position="461"/>
    </location>
</feature>
<dbReference type="SUPFAM" id="SSF103473">
    <property type="entry name" value="MFS general substrate transporter"/>
    <property type="match status" value="1"/>
</dbReference>
<evidence type="ECO:0000256" key="2">
    <source>
        <dbReference type="ARBA" id="ARBA00022448"/>
    </source>
</evidence>
<dbReference type="Pfam" id="PF07690">
    <property type="entry name" value="MFS_1"/>
    <property type="match status" value="1"/>
</dbReference>
<evidence type="ECO:0000256" key="3">
    <source>
        <dbReference type="ARBA" id="ARBA00022692"/>
    </source>
</evidence>
<evidence type="ECO:0000256" key="7">
    <source>
        <dbReference type="SAM" id="Phobius"/>
    </source>
</evidence>